<dbReference type="AlphaFoldDB" id="A0A2A8BYI3"/>
<dbReference type="Proteomes" id="UP000219775">
    <property type="component" value="Unassembled WGS sequence"/>
</dbReference>
<evidence type="ECO:0000313" key="2">
    <source>
        <dbReference type="EMBL" id="PEM65342.1"/>
    </source>
</evidence>
<name>A0A2A8BYI3_9BACI</name>
<protein>
    <recommendedName>
        <fullName evidence="1">Tail spike domain-containing protein</fullName>
    </recommendedName>
</protein>
<evidence type="ECO:0000259" key="1">
    <source>
        <dbReference type="Pfam" id="PF06605"/>
    </source>
</evidence>
<proteinExistence type="predicted"/>
<dbReference type="RefSeq" id="WP_098129109.1">
    <property type="nucleotide sequence ID" value="NZ_NUDP01000117.1"/>
</dbReference>
<dbReference type="SUPFAM" id="SSF49785">
    <property type="entry name" value="Galactose-binding domain-like"/>
    <property type="match status" value="1"/>
</dbReference>
<dbReference type="NCBIfam" id="TIGR01665">
    <property type="entry name" value="put_anti_recept"/>
    <property type="match status" value="1"/>
</dbReference>
<feature type="domain" description="Tail spike" evidence="1">
    <location>
        <begin position="112"/>
        <end position="382"/>
    </location>
</feature>
<comment type="caution">
    <text evidence="2">The sequence shown here is derived from an EMBL/GenBank/DDBJ whole genome shotgun (WGS) entry which is preliminary data.</text>
</comment>
<evidence type="ECO:0000313" key="3">
    <source>
        <dbReference type="Proteomes" id="UP000219775"/>
    </source>
</evidence>
<dbReference type="InterPro" id="IPR010572">
    <property type="entry name" value="Tail_dom"/>
</dbReference>
<dbReference type="InterPro" id="IPR007119">
    <property type="entry name" value="Phage_tail_spike_N"/>
</dbReference>
<dbReference type="Gene3D" id="2.60.120.260">
    <property type="entry name" value="Galactose-binding domain-like"/>
    <property type="match status" value="1"/>
</dbReference>
<dbReference type="InterPro" id="IPR008979">
    <property type="entry name" value="Galactose-bd-like_sf"/>
</dbReference>
<gene>
    <name evidence="2" type="ORF">CN613_25710</name>
</gene>
<organism evidence="2 3">
    <name type="scientific">Bacillus pseudomycoides</name>
    <dbReference type="NCBI Taxonomy" id="64104"/>
    <lineage>
        <taxon>Bacteria</taxon>
        <taxon>Bacillati</taxon>
        <taxon>Bacillota</taxon>
        <taxon>Bacilli</taxon>
        <taxon>Bacillales</taxon>
        <taxon>Bacillaceae</taxon>
        <taxon>Bacillus</taxon>
        <taxon>Bacillus cereus group</taxon>
    </lineage>
</organism>
<reference evidence="2 3" key="1">
    <citation type="submission" date="2017-09" db="EMBL/GenBank/DDBJ databases">
        <title>Large-scale bioinformatics analysis of Bacillus genomes uncovers conserved roles of natural products in bacterial physiology.</title>
        <authorList>
            <consortium name="Agbiome Team Llc"/>
            <person name="Bleich R.M."/>
            <person name="Grubbs K.J."/>
            <person name="Santa Maria K.C."/>
            <person name="Allen S.E."/>
            <person name="Farag S."/>
            <person name="Shank E.A."/>
            <person name="Bowers A."/>
        </authorList>
    </citation>
    <scope>NUCLEOTIDE SEQUENCE [LARGE SCALE GENOMIC DNA]</scope>
    <source>
        <strain evidence="2 3">AFS009893</strain>
    </source>
</reference>
<dbReference type="EMBL" id="NUDP01000117">
    <property type="protein sequence ID" value="PEM65342.1"/>
    <property type="molecule type" value="Genomic_DNA"/>
</dbReference>
<sequence>MLFILDNYQQVIGVVSNDSPKTLPYFDDVLHESIETGVVTFEFSVPATHEKSRVIRPNHYVVVRDLDYNFLLFTIKEVEEYHEGGQMLKHVFCENTAVSELLSIVIPPTTYTSVSFKDALTRLMANTNEWEIAEPDSLPWITESKTIEFKEYTNLLDALHVLVGEFEFEIFFTVELYNLRVIKKKVHIVQKRGHETGVRFEYGRNLTDVRRKEDSTGVVTALYGISKKNYYYDHSKRIDLSMHPAYKGTDFYKPADVPWIGSQVALDRWGRRGVHVFGIYTSDTADTPEQLFKETYAELERRTMPYLVYEASIQVLERVTNYSGQKVRVGDRIVIADKTFTPEIVLSARVIELNRSMTDPTKDSVKLGEYRRIPKTISKILAQLQDFVLGYEGQITGAVTGEDLPVISETIKGEVSDKIVEEHIRPINSEVSSILDQVVKADEKIKEIDTKVVDIDGIMNDFKDDLTSTNQAIEEREVKIYKQPAPPTGVPIDTLWVNTGEKPISYMRRWDGTDWNKLAPSNPLEIGAASGEELSNLQTTVTETQDSFTRSITSLDTKINGMSVGGRNRIRNSTFEDGMKYFTTTTNVSVDKTVTFRGYSTLKSNQSGETTNKYRGLEQKNIAFSVGKQYVASFYLMTDDYTTFDNNMFIEIIAEDANGVRTFPVTPKLEINFSKVGNGNWQRFSLVCDAIPENTATLRVCCRVWQNGRAWIALPQVEEGNIPTDHTVAPEDNVSTVTYTTKVSELDQSLNGLTSRVSSTEVNVTDTTARITSAETFISQNKDNITLLAKSDGVGSMLNQSPTGFKIAGRLLDISGLVTFSTFDAATQAKINAIDTTAGAANSTANSVKSKTDAWTSNSTYINGGKIYTGTITASQLNVNDIFANAAVIGKIQTYNLSADRITAGTIKGIKYESINASDPNIKLVLETNSLKTYGVIKDGLQDYTELKEGKLYMYRYTAGQVPTGSEVKSEISPEHFWIWNKIYWSEVNSIGLVLNNMATHQQITVGGDYDSKLNNYALQIQNTGGETMMAFPSDPAQKWVHVRKHLWLDGKSIQANSYNFNWSADAPESREGTIWYGQGASGWGWYFQHTNGWIKSIDDAGTTG</sequence>
<accession>A0A2A8BYI3</accession>
<dbReference type="Pfam" id="PF06605">
    <property type="entry name" value="Prophage_tail"/>
    <property type="match status" value="1"/>
</dbReference>